<dbReference type="RefSeq" id="WP_002986363.1">
    <property type="nucleotide sequence ID" value="NZ_CP068108.1"/>
</dbReference>
<evidence type="ECO:0000313" key="2">
    <source>
        <dbReference type="Proteomes" id="UP000596202"/>
    </source>
</evidence>
<organism evidence="1 2">
    <name type="scientific">Myroides odoratus</name>
    <name type="common">Flavobacterium odoratum</name>
    <dbReference type="NCBI Taxonomy" id="256"/>
    <lineage>
        <taxon>Bacteria</taxon>
        <taxon>Pseudomonadati</taxon>
        <taxon>Bacteroidota</taxon>
        <taxon>Flavobacteriia</taxon>
        <taxon>Flavobacteriales</taxon>
        <taxon>Flavobacteriaceae</taxon>
        <taxon>Myroides</taxon>
    </lineage>
</organism>
<reference evidence="1 2" key="1">
    <citation type="submission" date="2021-01" db="EMBL/GenBank/DDBJ databases">
        <title>FDA dAtabase for Regulatory Grade micrObial Sequences (FDA-ARGOS): Supporting development and validation of Infectious Disease Dx tests.</title>
        <authorList>
            <person name="Sproer C."/>
            <person name="Gronow S."/>
            <person name="Severitt S."/>
            <person name="Schroder I."/>
            <person name="Tallon L."/>
            <person name="Sadzewicz L."/>
            <person name="Zhao X."/>
            <person name="Boylan J."/>
            <person name="Ott S."/>
            <person name="Bowen H."/>
            <person name="Vavikolanu K."/>
            <person name="Mehta A."/>
            <person name="Aluvathingal J."/>
            <person name="Nadendla S."/>
            <person name="Lowell S."/>
            <person name="Myers T."/>
            <person name="Yan Y."/>
            <person name="Sichtig H."/>
        </authorList>
    </citation>
    <scope>NUCLEOTIDE SEQUENCE [LARGE SCALE GENOMIC DNA]</scope>
    <source>
        <strain evidence="1 2">FDAARGOS_1131</strain>
    </source>
</reference>
<dbReference type="AlphaFoldDB" id="A0A9Q6Z776"/>
<dbReference type="EMBL" id="CP068108">
    <property type="protein sequence ID" value="QQT98947.1"/>
    <property type="molecule type" value="Genomic_DNA"/>
</dbReference>
<accession>A0A9Q6Z776</accession>
<sequence>MEFVEQKVGGFGIIQKNEDGSISQIGLTEEQYIVFELLLAGLSNGKSFYKLPKVFDLVPAIK</sequence>
<evidence type="ECO:0000313" key="1">
    <source>
        <dbReference type="EMBL" id="QQT98947.1"/>
    </source>
</evidence>
<protein>
    <submittedName>
        <fullName evidence="1">Uncharacterized protein</fullName>
    </submittedName>
</protein>
<name>A0A9Q6Z776_MYROD</name>
<dbReference type="GeneID" id="93528399"/>
<proteinExistence type="predicted"/>
<gene>
    <name evidence="1" type="ORF">I6I88_12065</name>
</gene>
<dbReference type="Proteomes" id="UP000596202">
    <property type="component" value="Chromosome"/>
</dbReference>